<organism evidence="3 4">
    <name type="scientific">Zymoseptoria tritici ST99CH_1A5</name>
    <dbReference type="NCBI Taxonomy" id="1276529"/>
    <lineage>
        <taxon>Eukaryota</taxon>
        <taxon>Fungi</taxon>
        <taxon>Dikarya</taxon>
        <taxon>Ascomycota</taxon>
        <taxon>Pezizomycotina</taxon>
        <taxon>Dothideomycetes</taxon>
        <taxon>Dothideomycetidae</taxon>
        <taxon>Mycosphaerellales</taxon>
        <taxon>Mycosphaerellaceae</taxon>
        <taxon>Zymoseptoria</taxon>
    </lineage>
</organism>
<feature type="region of interest" description="Disordered" evidence="1">
    <location>
        <begin position="127"/>
        <end position="190"/>
    </location>
</feature>
<evidence type="ECO:0000256" key="1">
    <source>
        <dbReference type="SAM" id="MobiDB-lite"/>
    </source>
</evidence>
<dbReference type="Proteomes" id="UP000215453">
    <property type="component" value="Chromosome 8"/>
</dbReference>
<sequence>MSAPSAFEKAQAAAAKIAAKVSKKAEEKSAAHSKRMTEAFSADFHATLELNNLPLSARVVVTQRTAMAKISDQTGAALTPRGRFYPGDTGPTGFKAEPKLNIFVEGQTEMMVRMAISQINDLIRGAMGEEPTGQGRDDGLAASEAKEKREKENDRAIEDPYGVMEEEYRKEDEKEAAEQAKYQRQRPAALQGPIPLKWQTSWAGEIVC</sequence>
<gene>
    <name evidence="3" type="ORF">ZT1A5_G8739</name>
</gene>
<dbReference type="InterPro" id="IPR056149">
    <property type="entry name" value="PRP5/DDX46/KHDC4_KH"/>
</dbReference>
<reference evidence="3 4" key="1">
    <citation type="submission" date="2016-10" db="EMBL/GenBank/DDBJ databases">
        <authorList>
            <person name="Varghese N."/>
        </authorList>
    </citation>
    <scope>NUCLEOTIDE SEQUENCE [LARGE SCALE GENOMIC DNA]</scope>
</reference>
<proteinExistence type="predicted"/>
<evidence type="ECO:0000313" key="4">
    <source>
        <dbReference type="Proteomes" id="UP000215453"/>
    </source>
</evidence>
<feature type="compositionally biased region" description="Basic and acidic residues" evidence="1">
    <location>
        <begin position="135"/>
        <end position="158"/>
    </location>
</feature>
<feature type="domain" description="ATP-dependent RNA helicase PRP5/DDX46/KHDC4 KH" evidence="2">
    <location>
        <begin position="47"/>
        <end position="126"/>
    </location>
</feature>
<protein>
    <recommendedName>
        <fullName evidence="2">ATP-dependent RNA helicase PRP5/DDX46/KHDC4 KH domain-containing protein</fullName>
    </recommendedName>
</protein>
<name>A0A1Y6LSF0_ZYMTR</name>
<feature type="compositionally biased region" description="Basic and acidic residues" evidence="1">
    <location>
        <begin position="166"/>
        <end position="178"/>
    </location>
</feature>
<dbReference type="EMBL" id="LT882683">
    <property type="protein sequence ID" value="SMY27295.1"/>
    <property type="molecule type" value="Genomic_DNA"/>
</dbReference>
<evidence type="ECO:0000259" key="2">
    <source>
        <dbReference type="Pfam" id="PF23469"/>
    </source>
</evidence>
<dbReference type="AlphaFoldDB" id="A0A1Y6LSF0"/>
<evidence type="ECO:0000313" key="3">
    <source>
        <dbReference type="EMBL" id="SMY27295.1"/>
    </source>
</evidence>
<dbReference type="Pfam" id="PF23469">
    <property type="entry name" value="KH_12"/>
    <property type="match status" value="1"/>
</dbReference>
<accession>A0A1Y6LSF0</accession>